<organism evidence="2 3">
    <name type="scientific">Nosema bombycis (strain CQ1 / CVCC 102059)</name>
    <name type="common">Microsporidian parasite</name>
    <name type="synonym">Pebrine of silkworm</name>
    <dbReference type="NCBI Taxonomy" id="578461"/>
    <lineage>
        <taxon>Eukaryota</taxon>
        <taxon>Fungi</taxon>
        <taxon>Fungi incertae sedis</taxon>
        <taxon>Microsporidia</taxon>
        <taxon>Nosematidae</taxon>
        <taxon>Nosema</taxon>
    </lineage>
</organism>
<dbReference type="EMBL" id="KB909412">
    <property type="protein sequence ID" value="EOB12201.1"/>
    <property type="molecule type" value="Genomic_DNA"/>
</dbReference>
<dbReference type="VEuPathDB" id="MicrosporidiaDB:NBO_504g0001"/>
<dbReference type="Proteomes" id="UP000016927">
    <property type="component" value="Unassembled WGS sequence"/>
</dbReference>
<proteinExistence type="predicted"/>
<evidence type="ECO:0000313" key="2">
    <source>
        <dbReference type="EMBL" id="EOB12201.1"/>
    </source>
</evidence>
<keyword evidence="1" id="KW-0472">Membrane</keyword>
<protein>
    <submittedName>
        <fullName evidence="2">Uncharacterized protein</fullName>
    </submittedName>
</protein>
<gene>
    <name evidence="2" type="ORF">NBO_504g0001</name>
</gene>
<keyword evidence="1" id="KW-1133">Transmembrane helix</keyword>
<keyword evidence="3" id="KW-1185">Reference proteome</keyword>
<keyword evidence="1" id="KW-0812">Transmembrane</keyword>
<feature type="transmembrane region" description="Helical" evidence="1">
    <location>
        <begin position="7"/>
        <end position="27"/>
    </location>
</feature>
<accession>R0KNF0</accession>
<evidence type="ECO:0000313" key="3">
    <source>
        <dbReference type="Proteomes" id="UP000016927"/>
    </source>
</evidence>
<name>R0KNF0_NOSB1</name>
<reference evidence="2 3" key="1">
    <citation type="journal article" date="2013" name="BMC Genomics">
        <title>Comparative genomics of parasitic silkworm microsporidia reveal an association between genome expansion and host adaptation.</title>
        <authorList>
            <person name="Pan G."/>
            <person name="Xu J."/>
            <person name="Li T."/>
            <person name="Xia Q."/>
            <person name="Liu S.L."/>
            <person name="Zhang G."/>
            <person name="Li S."/>
            <person name="Li C."/>
            <person name="Liu H."/>
            <person name="Yang L."/>
            <person name="Liu T."/>
            <person name="Zhang X."/>
            <person name="Wu Z."/>
            <person name="Fan W."/>
            <person name="Dang X."/>
            <person name="Xiang H."/>
            <person name="Tao M."/>
            <person name="Li Y."/>
            <person name="Hu J."/>
            <person name="Li Z."/>
            <person name="Lin L."/>
            <person name="Luo J."/>
            <person name="Geng L."/>
            <person name="Wang L."/>
            <person name="Long M."/>
            <person name="Wan Y."/>
            <person name="He N."/>
            <person name="Zhang Z."/>
            <person name="Lu C."/>
            <person name="Keeling P.J."/>
            <person name="Wang J."/>
            <person name="Xiang Z."/>
            <person name="Zhou Z."/>
        </authorList>
    </citation>
    <scope>NUCLEOTIDE SEQUENCE [LARGE SCALE GENOMIC DNA]</scope>
    <source>
        <strain evidence="3">CQ1 / CVCC 102059</strain>
    </source>
</reference>
<dbReference type="HOGENOM" id="CLU_863554_0_0_1"/>
<sequence>MKNHSRITYFFIKLSVVIYLVSINFTLCTESFENKSSENSTYQIIEEESMNQIGNTSKNREPIISSSEVEMIVDNPTPGSSNESVKIFKKSRSRPKKEYLEVLFDKQNKFIAKMKNILNKSRNKKEWEDLYEFLAVRSSYIEFISLTTDIKNAMNRSFKKSLDSYNLNLQKTLIEIESILKVQTILMKCHAKKPRSLPVIVSFNESFKKTKKFYEEMYAAFDLKLKKRDEIENSITSLRSSFDSALVFIKNVLKKIKKDNYILTRRKLLTVFFLFDKNHPGSLYRVYKLNKSMVEKSLEDLSSIKNSASKFVQSSNMISTNN</sequence>
<dbReference type="AlphaFoldDB" id="R0KNF0"/>
<evidence type="ECO:0000256" key="1">
    <source>
        <dbReference type="SAM" id="Phobius"/>
    </source>
</evidence>